<dbReference type="InterPro" id="IPR013154">
    <property type="entry name" value="ADH-like_N"/>
</dbReference>
<dbReference type="Proteomes" id="UP000003835">
    <property type="component" value="Unassembled WGS sequence"/>
</dbReference>
<dbReference type="OrthoDB" id="9792162at2"/>
<dbReference type="GO" id="GO:0016491">
    <property type="term" value="F:oxidoreductase activity"/>
    <property type="evidence" value="ECO:0007669"/>
    <property type="project" value="InterPro"/>
</dbReference>
<protein>
    <submittedName>
        <fullName evidence="2">Alcohol dehydrogenase GroES-like domain family</fullName>
    </submittedName>
</protein>
<sequence length="315" mass="33880">MKSVAINQYGGTDVLHLIDLPTPSIKTNEILVKVHATSVNPIDWKIRQGMLQLLTGYNFPIILGFDISGEVVEVGTAVTRFQPGDQIYACLDNLTGGAYTEYAVVSEPAACPKPEKLSHKEAAAVPLAGLTALQALRDEGKIKTGYNVLINGASGGVGSLAVQIAKAFATQVTGVCSGKNSEFVKQLGADRVIDYTQQDFTKDTAKYDIIFDVVGNQSFWGCQDCLQPNGVYITTQPYPVNFLETFVTAVLPGKKAKVVVVKSNGLDLKSLKELIEVQKVRPVIAQTYPLSAVGKAHQESEQGHVVGKLVIMVEN</sequence>
<evidence type="ECO:0000313" key="2">
    <source>
        <dbReference type="EMBL" id="EDX77118.1"/>
    </source>
</evidence>
<proteinExistence type="predicted"/>
<dbReference type="InterPro" id="IPR036291">
    <property type="entry name" value="NAD(P)-bd_dom_sf"/>
</dbReference>
<dbReference type="InterPro" id="IPR052733">
    <property type="entry name" value="Chloroplast_QOR"/>
</dbReference>
<dbReference type="AlphaFoldDB" id="B4VKR0"/>
<dbReference type="Pfam" id="PF13602">
    <property type="entry name" value="ADH_zinc_N_2"/>
    <property type="match status" value="1"/>
</dbReference>
<dbReference type="InterPro" id="IPR020843">
    <property type="entry name" value="ER"/>
</dbReference>
<name>B4VKR0_9CYAN</name>
<organism evidence="2 3">
    <name type="scientific">Coleofasciculus chthonoplastes PCC 7420</name>
    <dbReference type="NCBI Taxonomy" id="118168"/>
    <lineage>
        <taxon>Bacteria</taxon>
        <taxon>Bacillati</taxon>
        <taxon>Cyanobacteriota</taxon>
        <taxon>Cyanophyceae</taxon>
        <taxon>Coleofasciculales</taxon>
        <taxon>Coleofasciculaceae</taxon>
        <taxon>Coleofasciculus</taxon>
    </lineage>
</organism>
<dbReference type="PANTHER" id="PTHR44013">
    <property type="entry name" value="ZINC-TYPE ALCOHOL DEHYDROGENASE-LIKE PROTEIN C16A3.02C"/>
    <property type="match status" value="1"/>
</dbReference>
<evidence type="ECO:0000259" key="1">
    <source>
        <dbReference type="SMART" id="SM00829"/>
    </source>
</evidence>
<dbReference type="SMART" id="SM00829">
    <property type="entry name" value="PKS_ER"/>
    <property type="match status" value="1"/>
</dbReference>
<dbReference type="EMBL" id="DS989844">
    <property type="protein sequence ID" value="EDX77118.1"/>
    <property type="molecule type" value="Genomic_DNA"/>
</dbReference>
<dbReference type="SUPFAM" id="SSF51735">
    <property type="entry name" value="NAD(P)-binding Rossmann-fold domains"/>
    <property type="match status" value="1"/>
</dbReference>
<dbReference type="HOGENOM" id="CLU_026673_3_3_3"/>
<evidence type="ECO:0000313" key="3">
    <source>
        <dbReference type="Proteomes" id="UP000003835"/>
    </source>
</evidence>
<accession>B4VKR0</accession>
<reference evidence="2 3" key="1">
    <citation type="submission" date="2008-07" db="EMBL/GenBank/DDBJ databases">
        <authorList>
            <person name="Tandeau de Marsac N."/>
            <person name="Ferriera S."/>
            <person name="Johnson J."/>
            <person name="Kravitz S."/>
            <person name="Beeson K."/>
            <person name="Sutton G."/>
            <person name="Rogers Y.-H."/>
            <person name="Friedman R."/>
            <person name="Frazier M."/>
            <person name="Venter J.C."/>
        </authorList>
    </citation>
    <scope>NUCLEOTIDE SEQUENCE [LARGE SCALE GENOMIC DNA]</scope>
    <source>
        <strain evidence="2 3">PCC 7420</strain>
    </source>
</reference>
<dbReference type="Gene3D" id="3.90.180.10">
    <property type="entry name" value="Medium-chain alcohol dehydrogenases, catalytic domain"/>
    <property type="match status" value="1"/>
</dbReference>
<dbReference type="SUPFAM" id="SSF50129">
    <property type="entry name" value="GroES-like"/>
    <property type="match status" value="1"/>
</dbReference>
<keyword evidence="3" id="KW-1185">Reference proteome</keyword>
<dbReference type="Gene3D" id="3.40.50.720">
    <property type="entry name" value="NAD(P)-binding Rossmann-like Domain"/>
    <property type="match status" value="1"/>
</dbReference>
<feature type="domain" description="Enoyl reductase (ER)" evidence="1">
    <location>
        <begin position="10"/>
        <end position="311"/>
    </location>
</feature>
<dbReference type="STRING" id="118168.MC7420_255"/>
<dbReference type="PANTHER" id="PTHR44013:SF1">
    <property type="entry name" value="ZINC-TYPE ALCOHOL DEHYDROGENASE-LIKE PROTEIN C16A3.02C"/>
    <property type="match status" value="1"/>
</dbReference>
<gene>
    <name evidence="2" type="ORF">MC7420_255</name>
</gene>
<dbReference type="Pfam" id="PF08240">
    <property type="entry name" value="ADH_N"/>
    <property type="match status" value="1"/>
</dbReference>
<dbReference type="RefSeq" id="WP_006099231.1">
    <property type="nucleotide sequence ID" value="NZ_DS989844.1"/>
</dbReference>
<dbReference type="CDD" id="cd08267">
    <property type="entry name" value="MDR1"/>
    <property type="match status" value="1"/>
</dbReference>
<dbReference type="InterPro" id="IPR011032">
    <property type="entry name" value="GroES-like_sf"/>
</dbReference>
<dbReference type="eggNOG" id="COG0604">
    <property type="taxonomic scope" value="Bacteria"/>
</dbReference>